<name>X1V7P5_9ZZZZ</name>
<dbReference type="EMBL" id="BARW01027055">
    <property type="protein sequence ID" value="GAJ12202.1"/>
    <property type="molecule type" value="Genomic_DNA"/>
</dbReference>
<organism evidence="1">
    <name type="scientific">marine sediment metagenome</name>
    <dbReference type="NCBI Taxonomy" id="412755"/>
    <lineage>
        <taxon>unclassified sequences</taxon>
        <taxon>metagenomes</taxon>
        <taxon>ecological metagenomes</taxon>
    </lineage>
</organism>
<reference evidence="1" key="1">
    <citation type="journal article" date="2014" name="Front. Microbiol.">
        <title>High frequency of phylogenetically diverse reductive dehalogenase-homologous genes in deep subseafloor sedimentary metagenomes.</title>
        <authorList>
            <person name="Kawai M."/>
            <person name="Futagami T."/>
            <person name="Toyoda A."/>
            <person name="Takaki Y."/>
            <person name="Nishi S."/>
            <person name="Hori S."/>
            <person name="Arai W."/>
            <person name="Tsubouchi T."/>
            <person name="Morono Y."/>
            <person name="Uchiyama I."/>
            <person name="Ito T."/>
            <person name="Fujiyama A."/>
            <person name="Inagaki F."/>
            <person name="Takami H."/>
        </authorList>
    </citation>
    <scope>NUCLEOTIDE SEQUENCE</scope>
    <source>
        <strain evidence="1">Expedition CK06-06</strain>
    </source>
</reference>
<accession>X1V7P5</accession>
<gene>
    <name evidence="1" type="ORF">S12H4_43983</name>
</gene>
<protein>
    <submittedName>
        <fullName evidence="1">Uncharacterized protein</fullName>
    </submittedName>
</protein>
<sequence>MKVRDRLLDKREYKGRLTGAADKMCPCRVCWNPHDCGYRGGNGRWMMVMRCVTNYKSGCPHDINKELPRPTHIIRAKAGGRGQTRICLRCGQKVVIGECDFITFEAYKKL</sequence>
<proteinExistence type="predicted"/>
<comment type="caution">
    <text evidence="1">The sequence shown here is derived from an EMBL/GenBank/DDBJ whole genome shotgun (WGS) entry which is preliminary data.</text>
</comment>
<evidence type="ECO:0000313" key="1">
    <source>
        <dbReference type="EMBL" id="GAJ12202.1"/>
    </source>
</evidence>
<dbReference type="AlphaFoldDB" id="X1V7P5"/>